<organism evidence="2 3">
    <name type="scientific">Enterobacter agglomerans</name>
    <name type="common">Erwinia herbicola</name>
    <name type="synonym">Pantoea agglomerans</name>
    <dbReference type="NCBI Taxonomy" id="549"/>
    <lineage>
        <taxon>Bacteria</taxon>
        <taxon>Pseudomonadati</taxon>
        <taxon>Pseudomonadota</taxon>
        <taxon>Gammaproteobacteria</taxon>
        <taxon>Enterobacterales</taxon>
        <taxon>Erwiniaceae</taxon>
        <taxon>Pantoea</taxon>
        <taxon>Pantoea agglomerans group</taxon>
    </lineage>
</organism>
<dbReference type="AlphaFoldDB" id="A0A379AEN3"/>
<keyword evidence="3" id="KW-1185">Reference proteome</keyword>
<protein>
    <submittedName>
        <fullName evidence="2">Low-affinity putrescine importer PlaP</fullName>
    </submittedName>
</protein>
<feature type="transmembrane region" description="Helical" evidence="1">
    <location>
        <begin position="20"/>
        <end position="38"/>
    </location>
</feature>
<proteinExistence type="predicted"/>
<keyword evidence="1" id="KW-0812">Transmembrane</keyword>
<keyword evidence="1" id="KW-1133">Transmembrane helix</keyword>
<keyword evidence="1" id="KW-0472">Membrane</keyword>
<name>A0A379AEN3_ENTAG</name>
<sequence length="87" mass="9728">MPMINILLAKNYFESLVPGIPSWIFVVLLVGFMTLSNLQGHQNRRQLQQCDCGAAGGCHGRDYRDGNLRCGKRRGFRHAGEQPSILV</sequence>
<evidence type="ECO:0000313" key="2">
    <source>
        <dbReference type="EMBL" id="SUB16038.1"/>
    </source>
</evidence>
<gene>
    <name evidence="2" type="primary">plaP_2</name>
    <name evidence="2" type="ORF">NCTC9381_01937</name>
</gene>
<dbReference type="Proteomes" id="UP000254640">
    <property type="component" value="Unassembled WGS sequence"/>
</dbReference>
<accession>A0A379AEN3</accession>
<dbReference type="EMBL" id="UGSO01000001">
    <property type="protein sequence ID" value="SUB16038.1"/>
    <property type="molecule type" value="Genomic_DNA"/>
</dbReference>
<reference evidence="2 3" key="1">
    <citation type="submission" date="2018-06" db="EMBL/GenBank/DDBJ databases">
        <authorList>
            <consortium name="Pathogen Informatics"/>
            <person name="Doyle S."/>
        </authorList>
    </citation>
    <scope>NUCLEOTIDE SEQUENCE [LARGE SCALE GENOMIC DNA]</scope>
    <source>
        <strain evidence="2 3">NCTC9381</strain>
    </source>
</reference>
<evidence type="ECO:0000313" key="3">
    <source>
        <dbReference type="Proteomes" id="UP000254640"/>
    </source>
</evidence>
<evidence type="ECO:0000256" key="1">
    <source>
        <dbReference type="SAM" id="Phobius"/>
    </source>
</evidence>